<dbReference type="InterPro" id="IPR016024">
    <property type="entry name" value="ARM-type_fold"/>
</dbReference>
<keyword evidence="5" id="KW-1185">Reference proteome</keyword>
<reference evidence="4 5" key="1">
    <citation type="journal article" date="2018" name="MBio">
        <title>Comparative Genomics Reveals the Core Gene Toolbox for the Fungus-Insect Symbiosis.</title>
        <authorList>
            <person name="Wang Y."/>
            <person name="Stata M."/>
            <person name="Wang W."/>
            <person name="Stajich J.E."/>
            <person name="White M.M."/>
            <person name="Moncalvo J.M."/>
        </authorList>
    </citation>
    <scope>NUCLEOTIDE SEQUENCE [LARGE SCALE GENOMIC DNA]</scope>
    <source>
        <strain evidence="4 5">AUS-77-4</strain>
    </source>
</reference>
<comment type="caution">
    <text evidence="4">The sequence shown here is derived from an EMBL/GenBank/DDBJ whole genome shotgun (WGS) entry which is preliminary data.</text>
</comment>
<dbReference type="EMBL" id="MBFT01000596">
    <property type="protein sequence ID" value="PVU88783.1"/>
    <property type="molecule type" value="Genomic_DNA"/>
</dbReference>
<dbReference type="InterPro" id="IPR011989">
    <property type="entry name" value="ARM-like"/>
</dbReference>
<comment type="subcellular location">
    <subcellularLocation>
        <location evidence="1">Cytoplasm</location>
    </subcellularLocation>
</comment>
<evidence type="ECO:0000256" key="3">
    <source>
        <dbReference type="SAM" id="MobiDB-lite"/>
    </source>
</evidence>
<evidence type="ECO:0000313" key="4">
    <source>
        <dbReference type="EMBL" id="PVU88783.1"/>
    </source>
</evidence>
<dbReference type="AlphaFoldDB" id="A0A2T9Y8X5"/>
<dbReference type="OrthoDB" id="199930at2759"/>
<dbReference type="PANTHER" id="PTHR45994:SF1">
    <property type="entry name" value="FI21225P1"/>
    <property type="match status" value="1"/>
</dbReference>
<dbReference type="SUPFAM" id="SSF48371">
    <property type="entry name" value="ARM repeat"/>
    <property type="match status" value="1"/>
</dbReference>
<organism evidence="4 5">
    <name type="scientific">Furculomyces boomerangus</name>
    <dbReference type="NCBI Taxonomy" id="61424"/>
    <lineage>
        <taxon>Eukaryota</taxon>
        <taxon>Fungi</taxon>
        <taxon>Fungi incertae sedis</taxon>
        <taxon>Zoopagomycota</taxon>
        <taxon>Kickxellomycotina</taxon>
        <taxon>Harpellomycetes</taxon>
        <taxon>Harpellales</taxon>
        <taxon>Harpellaceae</taxon>
        <taxon>Furculomyces</taxon>
    </lineage>
</organism>
<dbReference type="STRING" id="61424.A0A2T9Y8X5"/>
<feature type="compositionally biased region" description="Basic and acidic residues" evidence="3">
    <location>
        <begin position="93"/>
        <end position="103"/>
    </location>
</feature>
<dbReference type="Proteomes" id="UP000245699">
    <property type="component" value="Unassembled WGS sequence"/>
</dbReference>
<evidence type="ECO:0000313" key="5">
    <source>
        <dbReference type="Proteomes" id="UP000245699"/>
    </source>
</evidence>
<keyword evidence="2" id="KW-0963">Cytoplasm</keyword>
<dbReference type="PANTHER" id="PTHR45994">
    <property type="entry name" value="FI21225P1"/>
    <property type="match status" value="1"/>
</dbReference>
<accession>A0A2T9Y8X5</accession>
<evidence type="ECO:0000256" key="1">
    <source>
        <dbReference type="ARBA" id="ARBA00004496"/>
    </source>
</evidence>
<dbReference type="GO" id="GO:0051879">
    <property type="term" value="F:Hsp90 protein binding"/>
    <property type="evidence" value="ECO:0007669"/>
    <property type="project" value="TreeGrafter"/>
</dbReference>
<protein>
    <recommendedName>
        <fullName evidence="6">UNC-45/Cro1/She4 central domain-containing protein</fullName>
    </recommendedName>
</protein>
<sequence>MNNEQEIRKKYDKISQELGNKPKNIAELLIKRGGLLMEAKKIPLANNDFAQAARIMEVDSSQKTTENIENLRKYLFGLSIQKNSNDKNPTGSKLKDESSDGGEKVSTTTSLKNSTNEKVSFQESTIEILDKVFSIFYKDAPDTTPDPTAKGSLFIDVHQKLSNPDTASKCKNLLEILEKKILNGHKMSHIYQRRILELYASIYANSMDFIDPISSNTIESENLQLSPNSQISDLIMEILEADMDENLDKAKTFLQEIIRVSNIETKESISEKELGITNTGFNIIDYNHYISIQNALTKAILISLSSENSEISNLANQGNILYFSKVFFCCNLSNDIKIKTKTLRNAVKLVSNSRIIVKDIFNEDYPLVSLYSSETPLSTISELNIKTKSLKSGSKELNNSEATNSIKRVHKELVPGSLIQLLWDCGSSDKQIRAIANVFISLYLQKLEEPTKKKGADKKQELESRNIFVSYSKKILSDWLQSTKQSDKRRGYLTLASIFSVQSSNLGTEILTDSLSVESLFDSYENDLPETNLSLLELCDSLLGKTGYLEMIEEFGLSFLVLCSDINSIKNTPIKSDLVTNLTKAIATKILCKLSVYEKNEIIPKEQDPNISKAHISTLKESIDSSELLENCANTLGSKENQNLEIICNISEGVSYLSLQSKLKNKICVNPSIIPKFLDNLKDETSQIKASDAKNTLLFTTISTISNLVYRKPILSEEQQSADKIRQAATKNKSNQISNDEKELIEKIESNESVDKRCLLLSRQNGIFELIVSAVSTKSNPSETMKDAVISIILSFSCVPQIRGVLVQQGCVNALVNSSSILSIPKGQSNGIKEFLNKTDANATHALAKIAISLPPQLAFPDNSRVSVNSLIRPFLMLCASSGHDQLCVFEALLALTNFASIGPGSSETPEECPGYLIVNTYKGLDIIEMLVLSNMCLIRRAATELICNLVASVETAFEYFITGVDKIPEESFGKQVTEEEKTKYQSHKLHLLAALCDFDLDNNLDINDKITNNSDFDPRTVLAASGTLATLTNDPSVARFLICCHPRFHQTLLNLLSCGVLDFIHRGLVIFLNCLNSENSSVKSKLKRNLDLVSIVDKLTNITPEFFVNSGDPNSEILIRKTEMITELAERCNTLLSS</sequence>
<dbReference type="GO" id="GO:0005737">
    <property type="term" value="C:cytoplasm"/>
    <property type="evidence" value="ECO:0007669"/>
    <property type="project" value="UniProtKB-SubCell"/>
</dbReference>
<gene>
    <name evidence="4" type="ORF">BB559_005401</name>
</gene>
<proteinExistence type="predicted"/>
<evidence type="ECO:0008006" key="6">
    <source>
        <dbReference type="Google" id="ProtNLM"/>
    </source>
</evidence>
<name>A0A2T9Y8X5_9FUNG</name>
<feature type="region of interest" description="Disordered" evidence="3">
    <location>
        <begin position="85"/>
        <end position="112"/>
    </location>
</feature>
<evidence type="ECO:0000256" key="2">
    <source>
        <dbReference type="ARBA" id="ARBA00022490"/>
    </source>
</evidence>
<dbReference type="Gene3D" id="1.25.10.10">
    <property type="entry name" value="Leucine-rich Repeat Variant"/>
    <property type="match status" value="1"/>
</dbReference>